<proteinExistence type="predicted"/>
<dbReference type="AlphaFoldDB" id="A0A5N6LBB6"/>
<feature type="region of interest" description="Disordered" evidence="1">
    <location>
        <begin position="65"/>
        <end position="101"/>
    </location>
</feature>
<sequence>MVRLGIEPSTKAYRMYDVENQRIVISRDVKFDEARKWEWQPHQNLDQEGEKEFMLQQAPQMINDLEDEPRSPKEPRKGDLSPNNNPQSEEEESSYSACSSPCLPDQRRWDEAMRSEIASIERSNTWKLIDLPVGYIPKGLKWVYKIKRDAKDQIMRHKARLVAKGCIQQQGVDYEEVFAPVPRLETVRLVLALLAQKGWPVHHLDVKTTFLHRELNEEVFVKNRGIRKEGARTKVTLDYYHTTWARSITRQKWNKDLSIQLCKKDIEDGRTRGLQPYQIPYGTRLRLIKEDGSKEVNSTEYRKAIGCLRYVKGTINLGMHYPSEGKGVLVGYIDSSYSADQEDGKGTTGVVFYFNNRPITWLSQKQLIVALSSCEAKLMAATSAACQAIWLRRLIAEITGMAEEQVVIKVNN</sequence>
<dbReference type="InterPro" id="IPR057670">
    <property type="entry name" value="SH3_retrovirus"/>
</dbReference>
<feature type="domain" description="Retroviral polymerase SH3-like" evidence="3">
    <location>
        <begin position="3"/>
        <end position="43"/>
    </location>
</feature>
<evidence type="ECO:0000313" key="5">
    <source>
        <dbReference type="Proteomes" id="UP000326396"/>
    </source>
</evidence>
<feature type="compositionally biased region" description="Basic and acidic residues" evidence="1">
    <location>
        <begin position="68"/>
        <end position="79"/>
    </location>
</feature>
<accession>A0A5N6LBB6</accession>
<evidence type="ECO:0000259" key="2">
    <source>
        <dbReference type="Pfam" id="PF07727"/>
    </source>
</evidence>
<dbReference type="CDD" id="cd09272">
    <property type="entry name" value="RNase_HI_RT_Ty1"/>
    <property type="match status" value="1"/>
</dbReference>
<evidence type="ECO:0000313" key="4">
    <source>
        <dbReference type="EMBL" id="KAD0118111.1"/>
    </source>
</evidence>
<dbReference type="SUPFAM" id="SSF56672">
    <property type="entry name" value="DNA/RNA polymerases"/>
    <property type="match status" value="1"/>
</dbReference>
<evidence type="ECO:0000256" key="1">
    <source>
        <dbReference type="SAM" id="MobiDB-lite"/>
    </source>
</evidence>
<name>A0A5N6LBB6_9ASTR</name>
<protein>
    <submittedName>
        <fullName evidence="4">Uncharacterized protein</fullName>
    </submittedName>
</protein>
<dbReference type="PANTHER" id="PTHR11439:SF515">
    <property type="entry name" value="GAG-POL POLYPROTEIN"/>
    <property type="match status" value="1"/>
</dbReference>
<dbReference type="InterPro" id="IPR013103">
    <property type="entry name" value="RVT_2"/>
</dbReference>
<organism evidence="4 5">
    <name type="scientific">Mikania micrantha</name>
    <name type="common">bitter vine</name>
    <dbReference type="NCBI Taxonomy" id="192012"/>
    <lineage>
        <taxon>Eukaryota</taxon>
        <taxon>Viridiplantae</taxon>
        <taxon>Streptophyta</taxon>
        <taxon>Embryophyta</taxon>
        <taxon>Tracheophyta</taxon>
        <taxon>Spermatophyta</taxon>
        <taxon>Magnoliopsida</taxon>
        <taxon>eudicotyledons</taxon>
        <taxon>Gunneridae</taxon>
        <taxon>Pentapetalae</taxon>
        <taxon>asterids</taxon>
        <taxon>campanulids</taxon>
        <taxon>Asterales</taxon>
        <taxon>Asteraceae</taxon>
        <taxon>Asteroideae</taxon>
        <taxon>Heliantheae alliance</taxon>
        <taxon>Eupatorieae</taxon>
        <taxon>Mikania</taxon>
    </lineage>
</organism>
<keyword evidence="5" id="KW-1185">Reference proteome</keyword>
<dbReference type="OrthoDB" id="411615at2759"/>
<dbReference type="Pfam" id="PF25597">
    <property type="entry name" value="SH3_retrovirus"/>
    <property type="match status" value="1"/>
</dbReference>
<feature type="domain" description="Reverse transcriptase Ty1/copia-type" evidence="2">
    <location>
        <begin position="124"/>
        <end position="263"/>
    </location>
</feature>
<dbReference type="InterPro" id="IPR043502">
    <property type="entry name" value="DNA/RNA_pol_sf"/>
</dbReference>
<dbReference type="Proteomes" id="UP000326396">
    <property type="component" value="Unassembled WGS sequence"/>
</dbReference>
<dbReference type="PANTHER" id="PTHR11439">
    <property type="entry name" value="GAG-POL-RELATED RETROTRANSPOSON"/>
    <property type="match status" value="1"/>
</dbReference>
<dbReference type="EMBL" id="SZYD01001953">
    <property type="protein sequence ID" value="KAD0118111.1"/>
    <property type="molecule type" value="Genomic_DNA"/>
</dbReference>
<comment type="caution">
    <text evidence="4">The sequence shown here is derived from an EMBL/GenBank/DDBJ whole genome shotgun (WGS) entry which is preliminary data.</text>
</comment>
<dbReference type="Pfam" id="PF07727">
    <property type="entry name" value="RVT_2"/>
    <property type="match status" value="1"/>
</dbReference>
<gene>
    <name evidence="4" type="ORF">E3N88_44764</name>
</gene>
<reference evidence="4 5" key="1">
    <citation type="submission" date="2019-05" db="EMBL/GenBank/DDBJ databases">
        <title>Mikania micrantha, genome provides insights into the molecular mechanism of rapid growth.</title>
        <authorList>
            <person name="Liu B."/>
        </authorList>
    </citation>
    <scope>NUCLEOTIDE SEQUENCE [LARGE SCALE GENOMIC DNA]</scope>
    <source>
        <strain evidence="4">NLD-2019</strain>
        <tissue evidence="4">Leaf</tissue>
    </source>
</reference>
<evidence type="ECO:0000259" key="3">
    <source>
        <dbReference type="Pfam" id="PF25597"/>
    </source>
</evidence>